<dbReference type="GO" id="GO:0005524">
    <property type="term" value="F:ATP binding"/>
    <property type="evidence" value="ECO:0007669"/>
    <property type="project" value="InterPro"/>
</dbReference>
<evidence type="ECO:0000313" key="3">
    <source>
        <dbReference type="EMBL" id="GMI28273.1"/>
    </source>
</evidence>
<dbReference type="InterPro" id="IPR051029">
    <property type="entry name" value="mRNA_Capping_Enz/RNA_Phosphat"/>
</dbReference>
<proteinExistence type="predicted"/>
<feature type="region of interest" description="Disordered" evidence="1">
    <location>
        <begin position="95"/>
        <end position="125"/>
    </location>
</feature>
<sequence length="592" mass="65862">MSRPPRCPWDTETWLRWSARPRISSSVVPRTRFIFIKLPASELYDERYGPAGVFTVQMFMQRCTLKRQLTGCAIDCSSYDVEAFTNANIEATTSTTTTSTATTTTTTTSTTTTTTTTSATLPHAPQSTSITPKYYFHDPQEWDDYDCDYLPLPSPSSISITPSGVHIPSKSTVNWFVERTSKFFTTHANSHCTLFDCSHSVAPFLVASYLVLVMKAPVKVAIESAGFTTTQGSSTTSVTIHDRRLIQELQTRFCGENLIPVPIPPPWFPQPPTRCGGDVEPYKKPSNGFAMPKPRVPANLKRQAEAAAKVGDSKKQRGGTGSSKMVIVDPQGRMGKRVRTVLGELAKAASKSKDGSEDDGFDAESGFPGQMSADIKKVGDLDELTDKYVCTWRACGRRFMMLIISDGVFLVAKDTNEILHCPKMRFPRVKAPQTNQHRTLLDGVLVEDKGEGSVMTKRFLIFDVLAHEGGVMAWRSFGERQLCIIKGIVEPRKKLEVNGGYDFSDEPVRIRRKDFFDMSKAGHLMDSFVPKLTHGSSGFIFVNKDHRYVVGKEGEKGKRWLSWKEGEGEVVKEQLKKKIQDITKEEKSLGGT</sequence>
<feature type="compositionally biased region" description="Low complexity" evidence="1">
    <location>
        <begin position="95"/>
        <end position="120"/>
    </location>
</feature>
<dbReference type="PANTHER" id="PTHR10367:SF17">
    <property type="entry name" value="MRNA-CAPPING ENZYME"/>
    <property type="match status" value="1"/>
</dbReference>
<dbReference type="InterPro" id="IPR001339">
    <property type="entry name" value="mRNA_cap_enzyme_adenylation"/>
</dbReference>
<evidence type="ECO:0000259" key="2">
    <source>
        <dbReference type="Pfam" id="PF01331"/>
    </source>
</evidence>
<evidence type="ECO:0000256" key="1">
    <source>
        <dbReference type="SAM" id="MobiDB-lite"/>
    </source>
</evidence>
<reference evidence="4" key="1">
    <citation type="journal article" date="2023" name="Commun. Biol.">
        <title>Genome analysis of Parmales, the sister group of diatoms, reveals the evolutionary specialization of diatoms from phago-mixotrophs to photoautotrophs.</title>
        <authorList>
            <person name="Ban H."/>
            <person name="Sato S."/>
            <person name="Yoshikawa S."/>
            <person name="Yamada K."/>
            <person name="Nakamura Y."/>
            <person name="Ichinomiya M."/>
            <person name="Sato N."/>
            <person name="Blanc-Mathieu R."/>
            <person name="Endo H."/>
            <person name="Kuwata A."/>
            <person name="Ogata H."/>
        </authorList>
    </citation>
    <scope>NUCLEOTIDE SEQUENCE [LARGE SCALE GENOMIC DNA]</scope>
</reference>
<dbReference type="CDD" id="cd07895">
    <property type="entry name" value="Adenylation_mRNA_capping"/>
    <property type="match status" value="1"/>
</dbReference>
<dbReference type="InterPro" id="IPR029021">
    <property type="entry name" value="Prot-tyrosine_phosphatase-like"/>
</dbReference>
<gene>
    <name evidence="3" type="ORF">TrCOL_g13054</name>
</gene>
<evidence type="ECO:0000313" key="4">
    <source>
        <dbReference type="Proteomes" id="UP001165065"/>
    </source>
</evidence>
<accession>A0A9W7G1D4</accession>
<dbReference type="AlphaFoldDB" id="A0A9W7G1D4"/>
<dbReference type="Gene3D" id="3.90.190.10">
    <property type="entry name" value="Protein tyrosine phosphatase superfamily"/>
    <property type="match status" value="1"/>
</dbReference>
<organism evidence="3 4">
    <name type="scientific">Triparma columacea</name>
    <dbReference type="NCBI Taxonomy" id="722753"/>
    <lineage>
        <taxon>Eukaryota</taxon>
        <taxon>Sar</taxon>
        <taxon>Stramenopiles</taxon>
        <taxon>Ochrophyta</taxon>
        <taxon>Bolidophyceae</taxon>
        <taxon>Parmales</taxon>
        <taxon>Triparmaceae</taxon>
        <taxon>Triparma</taxon>
    </lineage>
</organism>
<dbReference type="Proteomes" id="UP001165065">
    <property type="component" value="Unassembled WGS sequence"/>
</dbReference>
<comment type="caution">
    <text evidence="3">The sequence shown here is derived from an EMBL/GenBank/DDBJ whole genome shotgun (WGS) entry which is preliminary data.</text>
</comment>
<dbReference type="GO" id="GO:0004484">
    <property type="term" value="F:mRNA guanylyltransferase activity"/>
    <property type="evidence" value="ECO:0007669"/>
    <property type="project" value="InterPro"/>
</dbReference>
<keyword evidence="4" id="KW-1185">Reference proteome</keyword>
<dbReference type="EMBL" id="BRYA01000661">
    <property type="protein sequence ID" value="GMI28273.1"/>
    <property type="molecule type" value="Genomic_DNA"/>
</dbReference>
<name>A0A9W7G1D4_9STRA</name>
<protein>
    <recommendedName>
        <fullName evidence="2">mRNA capping enzyme adenylation domain-containing protein</fullName>
    </recommendedName>
</protein>
<feature type="region of interest" description="Disordered" evidence="1">
    <location>
        <begin position="305"/>
        <end position="327"/>
    </location>
</feature>
<dbReference type="Pfam" id="PF01331">
    <property type="entry name" value="mRNA_cap_enzyme"/>
    <property type="match status" value="1"/>
</dbReference>
<dbReference type="OrthoDB" id="44759at2759"/>
<dbReference type="SUPFAM" id="SSF56091">
    <property type="entry name" value="DNA ligase/mRNA capping enzyme, catalytic domain"/>
    <property type="match status" value="1"/>
</dbReference>
<dbReference type="GO" id="GO:0006370">
    <property type="term" value="P:7-methylguanosine mRNA capping"/>
    <property type="evidence" value="ECO:0007669"/>
    <property type="project" value="InterPro"/>
</dbReference>
<feature type="domain" description="mRNA capping enzyme adenylation" evidence="2">
    <location>
        <begin position="385"/>
        <end position="553"/>
    </location>
</feature>
<dbReference type="Gene3D" id="3.30.470.30">
    <property type="entry name" value="DNA ligase/mRNA capping enzyme"/>
    <property type="match status" value="1"/>
</dbReference>
<dbReference type="PANTHER" id="PTHR10367">
    <property type="entry name" value="MRNA-CAPPING ENZYME"/>
    <property type="match status" value="1"/>
</dbReference>